<dbReference type="Gene3D" id="2.160.10.10">
    <property type="entry name" value="Hexapeptide repeat proteins"/>
    <property type="match status" value="1"/>
</dbReference>
<dbReference type="InterPro" id="IPR051159">
    <property type="entry name" value="Hexapeptide_acetyltransf"/>
</dbReference>
<evidence type="ECO:0000256" key="1">
    <source>
        <dbReference type="ARBA" id="ARBA00007274"/>
    </source>
</evidence>
<dbReference type="EMBL" id="JANBPT010000026">
    <property type="protein sequence ID" value="KAJ1929711.1"/>
    <property type="molecule type" value="Genomic_DNA"/>
</dbReference>
<comment type="caution">
    <text evidence="3">The sequence shown here is derived from an EMBL/GenBank/DDBJ whole genome shotgun (WGS) entry which is preliminary data.</text>
</comment>
<keyword evidence="2" id="KW-0808">Transferase</keyword>
<name>A0A9W8ALG4_9FUNG</name>
<dbReference type="Proteomes" id="UP001150569">
    <property type="component" value="Unassembled WGS sequence"/>
</dbReference>
<accession>A0A9W8ALG4</accession>
<dbReference type="PANTHER" id="PTHR23416">
    <property type="entry name" value="SIALIC ACID SYNTHASE-RELATED"/>
    <property type="match status" value="1"/>
</dbReference>
<evidence type="ECO:0000313" key="4">
    <source>
        <dbReference type="Proteomes" id="UP001150569"/>
    </source>
</evidence>
<dbReference type="GO" id="GO:0008374">
    <property type="term" value="F:O-acyltransferase activity"/>
    <property type="evidence" value="ECO:0007669"/>
    <property type="project" value="TreeGrafter"/>
</dbReference>
<evidence type="ECO:0000256" key="2">
    <source>
        <dbReference type="ARBA" id="ARBA00022679"/>
    </source>
</evidence>
<dbReference type="InterPro" id="IPR011004">
    <property type="entry name" value="Trimer_LpxA-like_sf"/>
</dbReference>
<gene>
    <name evidence="3" type="ORF">IWQ60_000930</name>
</gene>
<organism evidence="3 4">
    <name type="scientific">Tieghemiomyces parasiticus</name>
    <dbReference type="NCBI Taxonomy" id="78921"/>
    <lineage>
        <taxon>Eukaryota</taxon>
        <taxon>Fungi</taxon>
        <taxon>Fungi incertae sedis</taxon>
        <taxon>Zoopagomycota</taxon>
        <taxon>Kickxellomycotina</taxon>
        <taxon>Dimargaritomycetes</taxon>
        <taxon>Dimargaritales</taxon>
        <taxon>Dimargaritaceae</taxon>
        <taxon>Tieghemiomyces</taxon>
    </lineage>
</organism>
<reference evidence="3" key="1">
    <citation type="submission" date="2022-07" db="EMBL/GenBank/DDBJ databases">
        <title>Phylogenomic reconstructions and comparative analyses of Kickxellomycotina fungi.</title>
        <authorList>
            <person name="Reynolds N.K."/>
            <person name="Stajich J.E."/>
            <person name="Barry K."/>
            <person name="Grigoriev I.V."/>
            <person name="Crous P."/>
            <person name="Smith M.E."/>
        </authorList>
    </citation>
    <scope>NUCLEOTIDE SEQUENCE</scope>
    <source>
        <strain evidence="3">RSA 861</strain>
    </source>
</reference>
<dbReference type="SUPFAM" id="SSF51161">
    <property type="entry name" value="Trimeric LpxA-like enzymes"/>
    <property type="match status" value="1"/>
</dbReference>
<sequence>MSAFGTVLDVGVFGIGNHAMLVPYARIYAAGHPTDPVKRIALLEWGRSVWIGNDVQDGGSAVSLPDVTITAGSVVTRGVSPYVVVVGDPARVVNQLKKGDVERAEPQ</sequence>
<protein>
    <recommendedName>
        <fullName evidence="5">Mannose-1-phosphate guanylyltransferase</fullName>
    </recommendedName>
</protein>
<evidence type="ECO:0000313" key="3">
    <source>
        <dbReference type="EMBL" id="KAJ1929711.1"/>
    </source>
</evidence>
<dbReference type="AlphaFoldDB" id="A0A9W8ALG4"/>
<comment type="similarity">
    <text evidence="1">Belongs to the transferase hexapeptide repeat family.</text>
</comment>
<evidence type="ECO:0008006" key="5">
    <source>
        <dbReference type="Google" id="ProtNLM"/>
    </source>
</evidence>
<keyword evidence="4" id="KW-1185">Reference proteome</keyword>
<proteinExistence type="inferred from homology"/>
<dbReference type="OrthoDB" id="25818at2759"/>
<dbReference type="PANTHER" id="PTHR23416:SF23">
    <property type="entry name" value="ACETYLTRANSFERASE C18B11.09C-RELATED"/>
    <property type="match status" value="1"/>
</dbReference>